<dbReference type="PANTHER" id="PTHR32198:SF2">
    <property type="entry name" value="MITOCHONDRIAL ESCAPE PROTEIN 2"/>
    <property type="match status" value="1"/>
</dbReference>
<evidence type="ECO:0000313" key="16">
    <source>
        <dbReference type="Proteomes" id="UP000305067"/>
    </source>
</evidence>
<evidence type="ECO:0000256" key="3">
    <source>
        <dbReference type="ARBA" id="ARBA00020222"/>
    </source>
</evidence>
<keyword evidence="16" id="KW-1185">Reference proteome</keyword>
<comment type="function">
    <text evidence="9 11">Plays a role in maintaining the mitochondrial genome and in controlling the mtDNA escape. Involved in the regulation of mtDNA nucleotide structure and number. May have a dispensable role in early maturation of pre-rRNA.</text>
</comment>
<comment type="subcellular location">
    <subcellularLocation>
        <location evidence="1 11">Mitochondrion inner membrane</location>
        <topology evidence="1 11">Single-pass membrane protein</topology>
    </subcellularLocation>
</comment>
<evidence type="ECO:0000313" key="15">
    <source>
        <dbReference type="EMBL" id="TFL07531.1"/>
    </source>
</evidence>
<keyword evidence="6" id="KW-1133">Transmembrane helix</keyword>
<dbReference type="InterPro" id="IPR035979">
    <property type="entry name" value="RBD_domain_sf"/>
</dbReference>
<evidence type="ECO:0000256" key="12">
    <source>
        <dbReference type="SAM" id="Coils"/>
    </source>
</evidence>
<feature type="domain" description="RRM" evidence="14">
    <location>
        <begin position="150"/>
        <end position="230"/>
    </location>
</feature>
<dbReference type="SUPFAM" id="SSF54928">
    <property type="entry name" value="RNA-binding domain, RBD"/>
    <property type="match status" value="1"/>
</dbReference>
<evidence type="ECO:0000256" key="11">
    <source>
        <dbReference type="RuleBase" id="RU367108"/>
    </source>
</evidence>
<dbReference type="AlphaFoldDB" id="A0A5C3R3H9"/>
<dbReference type="Proteomes" id="UP000305067">
    <property type="component" value="Unassembled WGS sequence"/>
</dbReference>
<keyword evidence="10 11" id="KW-0694">RNA-binding</keyword>
<feature type="compositionally biased region" description="Basic and acidic residues" evidence="13">
    <location>
        <begin position="520"/>
        <end position="535"/>
    </location>
</feature>
<evidence type="ECO:0000256" key="6">
    <source>
        <dbReference type="ARBA" id="ARBA00022989"/>
    </source>
</evidence>
<evidence type="ECO:0000256" key="9">
    <source>
        <dbReference type="ARBA" id="ARBA00025276"/>
    </source>
</evidence>
<keyword evidence="11" id="KW-0507">mRNA processing</keyword>
<comment type="similarity">
    <text evidence="2 11">Belongs to the YME2 family.</text>
</comment>
<name>A0A5C3R3H9_9AGAR</name>
<keyword evidence="4" id="KW-0812">Transmembrane</keyword>
<feature type="coiled-coil region" evidence="12">
    <location>
        <begin position="829"/>
        <end position="856"/>
    </location>
</feature>
<keyword evidence="5 11" id="KW-0999">Mitochondrion inner membrane</keyword>
<dbReference type="Pfam" id="PF00076">
    <property type="entry name" value="RRM_1"/>
    <property type="match status" value="1"/>
</dbReference>
<dbReference type="PANTHER" id="PTHR32198">
    <property type="entry name" value="MITOCHONDRIAL ESCAPE PROTEIN 2"/>
    <property type="match status" value="1"/>
</dbReference>
<dbReference type="InterPro" id="IPR018850">
    <property type="entry name" value="Mt_escape_2_C"/>
</dbReference>
<gene>
    <name evidence="15" type="ORF">BDV98DRAFT_558014</name>
</gene>
<dbReference type="InterPro" id="IPR000504">
    <property type="entry name" value="RRM_dom"/>
</dbReference>
<protein>
    <recommendedName>
        <fullName evidence="3 11">Mitochondrial escape protein 2</fullName>
    </recommendedName>
</protein>
<evidence type="ECO:0000256" key="8">
    <source>
        <dbReference type="ARBA" id="ARBA00023136"/>
    </source>
</evidence>
<dbReference type="GO" id="GO:0005743">
    <property type="term" value="C:mitochondrial inner membrane"/>
    <property type="evidence" value="ECO:0007669"/>
    <property type="project" value="UniProtKB-SubCell"/>
</dbReference>
<dbReference type="EMBL" id="ML178814">
    <property type="protein sequence ID" value="TFL07531.1"/>
    <property type="molecule type" value="Genomic_DNA"/>
</dbReference>
<reference evidence="15 16" key="1">
    <citation type="journal article" date="2019" name="Nat. Ecol. Evol.">
        <title>Megaphylogeny resolves global patterns of mushroom evolution.</title>
        <authorList>
            <person name="Varga T."/>
            <person name="Krizsan K."/>
            <person name="Foldi C."/>
            <person name="Dima B."/>
            <person name="Sanchez-Garcia M."/>
            <person name="Sanchez-Ramirez S."/>
            <person name="Szollosi G.J."/>
            <person name="Szarkandi J.G."/>
            <person name="Papp V."/>
            <person name="Albert L."/>
            <person name="Andreopoulos W."/>
            <person name="Angelini C."/>
            <person name="Antonin V."/>
            <person name="Barry K.W."/>
            <person name="Bougher N.L."/>
            <person name="Buchanan P."/>
            <person name="Buyck B."/>
            <person name="Bense V."/>
            <person name="Catcheside P."/>
            <person name="Chovatia M."/>
            <person name="Cooper J."/>
            <person name="Damon W."/>
            <person name="Desjardin D."/>
            <person name="Finy P."/>
            <person name="Geml J."/>
            <person name="Haridas S."/>
            <person name="Hughes K."/>
            <person name="Justo A."/>
            <person name="Karasinski D."/>
            <person name="Kautmanova I."/>
            <person name="Kiss B."/>
            <person name="Kocsube S."/>
            <person name="Kotiranta H."/>
            <person name="LaButti K.M."/>
            <person name="Lechner B.E."/>
            <person name="Liimatainen K."/>
            <person name="Lipzen A."/>
            <person name="Lukacs Z."/>
            <person name="Mihaltcheva S."/>
            <person name="Morgado L.N."/>
            <person name="Niskanen T."/>
            <person name="Noordeloos M.E."/>
            <person name="Ohm R.A."/>
            <person name="Ortiz-Santana B."/>
            <person name="Ovrebo C."/>
            <person name="Racz N."/>
            <person name="Riley R."/>
            <person name="Savchenko A."/>
            <person name="Shiryaev A."/>
            <person name="Soop K."/>
            <person name="Spirin V."/>
            <person name="Szebenyi C."/>
            <person name="Tomsovsky M."/>
            <person name="Tulloss R.E."/>
            <person name="Uehling J."/>
            <person name="Grigoriev I.V."/>
            <person name="Vagvolgyi C."/>
            <person name="Papp T."/>
            <person name="Martin F.M."/>
            <person name="Miettinen O."/>
            <person name="Hibbett D.S."/>
            <person name="Nagy L.G."/>
        </authorList>
    </citation>
    <scope>NUCLEOTIDE SEQUENCE [LARGE SCALE GENOMIC DNA]</scope>
    <source>
        <strain evidence="15 16">CBS 309.79</strain>
    </source>
</reference>
<evidence type="ECO:0000259" key="14">
    <source>
        <dbReference type="PROSITE" id="PS50102"/>
    </source>
</evidence>
<feature type="region of interest" description="Disordered" evidence="13">
    <location>
        <begin position="512"/>
        <end position="540"/>
    </location>
</feature>
<keyword evidence="12" id="KW-0175">Coiled coil</keyword>
<dbReference type="InterPro" id="IPR039627">
    <property type="entry name" value="Yme2_C"/>
</dbReference>
<dbReference type="PROSITE" id="PS50102">
    <property type="entry name" value="RRM"/>
    <property type="match status" value="1"/>
</dbReference>
<keyword evidence="8" id="KW-0472">Membrane</keyword>
<evidence type="ECO:0000256" key="1">
    <source>
        <dbReference type="ARBA" id="ARBA00004434"/>
    </source>
</evidence>
<evidence type="ECO:0000256" key="5">
    <source>
        <dbReference type="ARBA" id="ARBA00022792"/>
    </source>
</evidence>
<sequence>MNRLAPLRTITRRSATKATTPINHFSSPEDATWLFIDSVFPIQLARWDLRRFFGTLQEDSLLATLRTRLAALHEVGYDIVRLQPQPKDGGVFVLVRPQNDKASPQTPEYLEEQLVDHPVGHLPSWTGLTGGRVWVVKGKPWLEDMDRYASKIVKVSFDGPDVAERDLFQIFRQYGRISDISPPSPGPSGSLRSSFVVFDRVRSASVARNVLDGFKSVDAGAQTKLRTAYEKKIHGHVIRTWLASHPKLVFPVVVFLLGTLTYTIFDPIRALMVKAKMLEWFDPKAFKLYRWLRVTALDKFTFANVKSSSAPEEEVWKEREDAQVEIDKYLDDLPSTVSFLHGPQGSGKFNLLQDVLSGKERSTLVIDCKELQDASSDSQLIATLAKQTGYRPMFTFLNSANSLIDLASVGIIGQKAGFSSSLEDQLQQVLSVVTSAITSVAATHMDSVRHEVLKEDQKRAQEADAEITQDRIRRGIWHDGRLDCVAGNGVMSELGIGDELFGDADAIVPKSTAATTEGENASHEKQGKATDKEHQQSAADAQAVKALPVVIIRNYELKGNEVVLKALAQWAASLAENKIAHVIVISDNRENSKRLARALPSKPLISVPLYDADAESALAFVKKRLTEADIHIDYAPEQVAHVNQLGGRASDLESLVHKVRSGLTIEQAVDDIITRAVSEIRKTAFGDDSDDMKTLPWTREQAWTILNKLSHQSEIPYHHLLVDFPFKGDDAALRELEHAELISVTAVNGRPSMIRPGKPIFRYVFERLAEDKIFKAIQDMNINNAIIASSETTVQRCEEELTKIKDLEVTESSKRWQLFGGKSATSARMQYLFAKMMDAETKIEDAERRNVDLKKILAKDKHSSKPSSNSSKTN</sequence>
<dbReference type="OrthoDB" id="10267654at2759"/>
<dbReference type="Pfam" id="PF10443">
    <property type="entry name" value="RNA12"/>
    <property type="match status" value="1"/>
</dbReference>
<evidence type="ECO:0000256" key="13">
    <source>
        <dbReference type="SAM" id="MobiDB-lite"/>
    </source>
</evidence>
<proteinExistence type="inferred from homology"/>
<accession>A0A5C3R3H9</accession>
<keyword evidence="7 11" id="KW-0496">Mitochondrion</keyword>
<organism evidence="15 16">
    <name type="scientific">Pterulicium gracile</name>
    <dbReference type="NCBI Taxonomy" id="1884261"/>
    <lineage>
        <taxon>Eukaryota</taxon>
        <taxon>Fungi</taxon>
        <taxon>Dikarya</taxon>
        <taxon>Basidiomycota</taxon>
        <taxon>Agaricomycotina</taxon>
        <taxon>Agaricomycetes</taxon>
        <taxon>Agaricomycetidae</taxon>
        <taxon>Agaricales</taxon>
        <taxon>Pleurotineae</taxon>
        <taxon>Pterulaceae</taxon>
        <taxon>Pterulicium</taxon>
    </lineage>
</organism>
<dbReference type="GO" id="GO:0006397">
    <property type="term" value="P:mRNA processing"/>
    <property type="evidence" value="ECO:0007669"/>
    <property type="project" value="UniProtKB-UniRule"/>
</dbReference>
<dbReference type="GO" id="GO:0003723">
    <property type="term" value="F:RNA binding"/>
    <property type="evidence" value="ECO:0007669"/>
    <property type="project" value="UniProtKB-UniRule"/>
</dbReference>
<evidence type="ECO:0000256" key="7">
    <source>
        <dbReference type="ARBA" id="ARBA00023128"/>
    </source>
</evidence>
<evidence type="ECO:0000256" key="2">
    <source>
        <dbReference type="ARBA" id="ARBA00010320"/>
    </source>
</evidence>
<evidence type="ECO:0000256" key="4">
    <source>
        <dbReference type="ARBA" id="ARBA00022692"/>
    </source>
</evidence>
<dbReference type="STRING" id="1884261.A0A5C3R3H9"/>
<evidence type="ECO:0000256" key="10">
    <source>
        <dbReference type="PROSITE-ProRule" id="PRU00176"/>
    </source>
</evidence>